<organism evidence="1 2">
    <name type="scientific">Duganella phyllosphaerae</name>
    <dbReference type="NCBI Taxonomy" id="762836"/>
    <lineage>
        <taxon>Bacteria</taxon>
        <taxon>Pseudomonadati</taxon>
        <taxon>Pseudomonadota</taxon>
        <taxon>Betaproteobacteria</taxon>
        <taxon>Burkholderiales</taxon>
        <taxon>Oxalobacteraceae</taxon>
        <taxon>Telluria group</taxon>
        <taxon>Duganella</taxon>
    </lineage>
</organism>
<reference evidence="2" key="1">
    <citation type="journal article" date="2016" name="Front. Microbiol.">
        <title>Molecular Keys to the Janthinobacterium and Duganella spp. Interaction with the Plant Pathogen Fusarium graminearum.</title>
        <authorList>
            <person name="Haack F.S."/>
            <person name="Poehlein A."/>
            <person name="Kroger C."/>
            <person name="Voigt C.A."/>
            <person name="Piepenbring M."/>
            <person name="Bode H.B."/>
            <person name="Daniel R."/>
            <person name="Schafer W."/>
            <person name="Streit W.R."/>
        </authorList>
    </citation>
    <scope>NUCLEOTIDE SEQUENCE [LARGE SCALE GENOMIC DNA]</scope>
    <source>
        <strain evidence="2">T54</strain>
    </source>
</reference>
<evidence type="ECO:0000313" key="2">
    <source>
        <dbReference type="Proteomes" id="UP000175989"/>
    </source>
</evidence>
<keyword evidence="2" id="KW-1185">Reference proteome</keyword>
<accession>A0A1E7W4J1</accession>
<sequence>MSARDNFELPLFANPHDALTFAFNYSSQQYALSPMSKLMKTGIGSGKGLVALDGAAQAGIIRARVSHLPALQAACIVARYAPRFEECPCCQSRDKMSDDYREAVATLTEWAIGHCAGITLRNMRAAIIRSFFERGVSIADAAKQLNVPKATAYDQKARIHKALKDLDGVAQQSAGTLCENLINQG</sequence>
<dbReference type="OrthoDB" id="9115108at2"/>
<dbReference type="EMBL" id="LROM01000156">
    <property type="protein sequence ID" value="OEZ90706.1"/>
    <property type="molecule type" value="Genomic_DNA"/>
</dbReference>
<proteinExistence type="predicted"/>
<dbReference type="Proteomes" id="UP000175989">
    <property type="component" value="Unassembled WGS sequence"/>
</dbReference>
<gene>
    <name evidence="1" type="ORF">DUPY_53130</name>
</gene>
<protein>
    <submittedName>
        <fullName evidence="1">Uncharacterized protein</fullName>
    </submittedName>
</protein>
<dbReference type="AlphaFoldDB" id="A0A1E7W4J1"/>
<comment type="caution">
    <text evidence="1">The sequence shown here is derived from an EMBL/GenBank/DDBJ whole genome shotgun (WGS) entry which is preliminary data.</text>
</comment>
<dbReference type="RefSeq" id="WP_070252242.1">
    <property type="nucleotide sequence ID" value="NZ_LROM01000156.1"/>
</dbReference>
<evidence type="ECO:0000313" key="1">
    <source>
        <dbReference type="EMBL" id="OEZ90706.1"/>
    </source>
</evidence>
<name>A0A1E7W4J1_9BURK</name>